<dbReference type="Gene3D" id="3.40.50.620">
    <property type="entry name" value="HUPs"/>
    <property type="match status" value="1"/>
</dbReference>
<proteinExistence type="predicted"/>
<dbReference type="EMBL" id="LT963409">
    <property type="protein sequence ID" value="SOS39504.1"/>
    <property type="molecule type" value="Genomic_DNA"/>
</dbReference>
<name>A0A2K4WUM5_PSESX</name>
<dbReference type="InterPro" id="IPR014729">
    <property type="entry name" value="Rossmann-like_a/b/a_fold"/>
</dbReference>
<dbReference type="Proteomes" id="UP000238095">
    <property type="component" value="Chromosome 1"/>
</dbReference>
<accession>A0A2K4WUM5</accession>
<sequence>MSPYKMSGTTVVSFSGGRTSAYMLRQVLDANDDLDDLIVTFASTGKEHPVTHDFVNECSLRWQVPIIWQEYRDDDRGFTIVTYETASRDGEPFAALVRKRSYLPNPVTRFCTIDLKIRVIHKYQGKLALVCQLTTVRSGRQSQTWIGAPTFATDKIARFSRSLVVPIFWPK</sequence>
<evidence type="ECO:0008006" key="3">
    <source>
        <dbReference type="Google" id="ProtNLM"/>
    </source>
</evidence>
<evidence type="ECO:0000313" key="1">
    <source>
        <dbReference type="EMBL" id="SOS39504.1"/>
    </source>
</evidence>
<protein>
    <recommendedName>
        <fullName evidence="3">Phosphoadenosine phosphosulphate reductase domain-containing protein</fullName>
    </recommendedName>
</protein>
<organism evidence="1 2">
    <name type="scientific">Pseudomonas syringae</name>
    <dbReference type="NCBI Taxonomy" id="317"/>
    <lineage>
        <taxon>Bacteria</taxon>
        <taxon>Pseudomonadati</taxon>
        <taxon>Pseudomonadota</taxon>
        <taxon>Gammaproteobacteria</taxon>
        <taxon>Pseudomonadales</taxon>
        <taxon>Pseudomonadaceae</taxon>
        <taxon>Pseudomonas</taxon>
    </lineage>
</organism>
<dbReference type="SUPFAM" id="SSF52402">
    <property type="entry name" value="Adenine nucleotide alpha hydrolases-like"/>
    <property type="match status" value="1"/>
</dbReference>
<evidence type="ECO:0000313" key="2">
    <source>
        <dbReference type="Proteomes" id="UP000238095"/>
    </source>
</evidence>
<gene>
    <name evidence="1" type="ORF">CFBP3840_02458</name>
</gene>
<reference evidence="1 2" key="1">
    <citation type="submission" date="2017-11" db="EMBL/GenBank/DDBJ databases">
        <authorList>
            <person name="Han C.G."/>
        </authorList>
    </citation>
    <scope>NUCLEOTIDE SEQUENCE [LARGE SCALE GENOMIC DNA]</scope>
    <source>
        <strain evidence="1">CFBP3840</strain>
    </source>
</reference>
<dbReference type="AlphaFoldDB" id="A0A2K4WUM5"/>